<evidence type="ECO:0000313" key="3">
    <source>
        <dbReference type="EMBL" id="CAB4205381.1"/>
    </source>
</evidence>
<dbReference type="EMBL" id="LR797358">
    <property type="protein sequence ID" value="CAB4205381.1"/>
    <property type="molecule type" value="Genomic_DNA"/>
</dbReference>
<accession>A0A6J7XLZ6</accession>
<gene>
    <name evidence="2" type="ORF">UFOVP1276_69</name>
    <name evidence="3" type="ORF">UFOVP1403_85</name>
    <name evidence="4" type="ORF">UFOVP1507_69</name>
    <name evidence="1" type="ORF">UFOVP875_11</name>
</gene>
<name>A0A6J7XLZ6_9CAUD</name>
<proteinExistence type="predicted"/>
<organism evidence="4">
    <name type="scientific">uncultured Caudovirales phage</name>
    <dbReference type="NCBI Taxonomy" id="2100421"/>
    <lineage>
        <taxon>Viruses</taxon>
        <taxon>Duplodnaviria</taxon>
        <taxon>Heunggongvirae</taxon>
        <taxon>Uroviricota</taxon>
        <taxon>Caudoviricetes</taxon>
        <taxon>Peduoviridae</taxon>
        <taxon>Maltschvirus</taxon>
        <taxon>Maltschvirus maltsch</taxon>
    </lineage>
</organism>
<reference evidence="4" key="1">
    <citation type="submission" date="2020-05" db="EMBL/GenBank/DDBJ databases">
        <authorList>
            <person name="Chiriac C."/>
            <person name="Salcher M."/>
            <person name="Ghai R."/>
            <person name="Kavagutti S V."/>
        </authorList>
    </citation>
    <scope>NUCLEOTIDE SEQUENCE</scope>
</reference>
<evidence type="ECO:0000313" key="4">
    <source>
        <dbReference type="EMBL" id="CAB5238133.1"/>
    </source>
</evidence>
<evidence type="ECO:0000313" key="2">
    <source>
        <dbReference type="EMBL" id="CAB4195151.1"/>
    </source>
</evidence>
<evidence type="ECO:0000313" key="1">
    <source>
        <dbReference type="EMBL" id="CAB4168192.1"/>
    </source>
</evidence>
<dbReference type="EMBL" id="LR796819">
    <property type="protein sequence ID" value="CAB4168192.1"/>
    <property type="molecule type" value="Genomic_DNA"/>
</dbReference>
<dbReference type="EMBL" id="LR797223">
    <property type="protein sequence ID" value="CAB4195151.1"/>
    <property type="molecule type" value="Genomic_DNA"/>
</dbReference>
<protein>
    <submittedName>
        <fullName evidence="4">Uncharacterized protein</fullName>
    </submittedName>
</protein>
<sequence>MALVLADRVQVSATANTTVSFTLGTTSTGYQSFAVIGNTNTTYYSATDGTNWEVGIGTYDTSGPTLTRTTIISSSNSNAAVSTFGATVTVFVTYPANVSITEGKAIIMSMVFGI</sequence>
<dbReference type="EMBL" id="LR798457">
    <property type="protein sequence ID" value="CAB5238133.1"/>
    <property type="molecule type" value="Genomic_DNA"/>
</dbReference>